<dbReference type="InterPro" id="IPR036013">
    <property type="entry name" value="Band_7/SPFH_dom_sf"/>
</dbReference>
<dbReference type="CDD" id="cd03399">
    <property type="entry name" value="SPFH_flotillin"/>
    <property type="match status" value="1"/>
</dbReference>
<dbReference type="Proteomes" id="UP000562984">
    <property type="component" value="Unassembled WGS sequence"/>
</dbReference>
<dbReference type="RefSeq" id="WP_171199134.1">
    <property type="nucleotide sequence ID" value="NZ_JABEND010000003.1"/>
</dbReference>
<evidence type="ECO:0000313" key="9">
    <source>
        <dbReference type="Proteomes" id="UP000562984"/>
    </source>
</evidence>
<dbReference type="PANTHER" id="PTHR13806:SF46">
    <property type="entry name" value="FLOTILLIN-1-RELATED"/>
    <property type="match status" value="1"/>
</dbReference>
<feature type="compositionally biased region" description="Gly residues" evidence="5">
    <location>
        <begin position="493"/>
        <end position="512"/>
    </location>
</feature>
<evidence type="ECO:0000259" key="7">
    <source>
        <dbReference type="SMART" id="SM00244"/>
    </source>
</evidence>
<evidence type="ECO:0000313" key="8">
    <source>
        <dbReference type="EMBL" id="NNG35442.1"/>
    </source>
</evidence>
<evidence type="ECO:0000256" key="6">
    <source>
        <dbReference type="SAM" id="Phobius"/>
    </source>
</evidence>
<dbReference type="Gene3D" id="3.30.479.30">
    <property type="entry name" value="Band 7 domain"/>
    <property type="match status" value="1"/>
</dbReference>
<dbReference type="InterPro" id="IPR027705">
    <property type="entry name" value="Flotillin_fam"/>
</dbReference>
<keyword evidence="6" id="KW-0812">Transmembrane</keyword>
<comment type="subcellular location">
    <subcellularLocation>
        <location evidence="1">Membrane</location>
    </subcellularLocation>
</comment>
<dbReference type="GO" id="GO:0072659">
    <property type="term" value="P:protein localization to plasma membrane"/>
    <property type="evidence" value="ECO:0007669"/>
    <property type="project" value="TreeGrafter"/>
</dbReference>
<evidence type="ECO:0000256" key="3">
    <source>
        <dbReference type="ARBA" id="ARBA00023136"/>
    </source>
</evidence>
<dbReference type="PANTHER" id="PTHR13806">
    <property type="entry name" value="FLOTILLIN-RELATED"/>
    <property type="match status" value="1"/>
</dbReference>
<accession>A0A849AF19</accession>
<feature type="domain" description="Band 7" evidence="7">
    <location>
        <begin position="24"/>
        <end position="204"/>
    </location>
</feature>
<proteinExistence type="inferred from homology"/>
<gene>
    <name evidence="8" type="ORF">HKD39_06905</name>
</gene>
<dbReference type="Pfam" id="PF01145">
    <property type="entry name" value="Band_7"/>
    <property type="match status" value="1"/>
</dbReference>
<sequence length="546" mass="55964">MSPIVYAIGGVVVLIILVVLLILSRIKVAGPNQAFLVTGRRGRAVTGSDGSVSTDLSGQKVVMGASVFVLPIVQKLHTVDLSSRRIPVGIRGAVSKQGVKCDLEGVAIVKVGGSESSVRAAAQRFLNQQDGIDVFTSEVLAGALRSIVGRLTIEEIIRDRAAFASAVAEEAESSLTGQGLVLDTFQLQDIQAEGSYLQDLGRPEAARVIKEASIAEARARQAAEQEKLLAEEAIAVANRQLELKKAEVSAQIDAARAQAASAGPLSQAAQDQKVLTEQEKVAERNAALKERQLDTEVRKPADAERYRVEQQAEANKNAAIAKAEADRQATIAGASAQAEQAKLVGEGERARRQALAEAEAIEGAKQGEAERMRRQAIADAVEREGAAEASAILARGQAEAEAMQKRSDAFSSYGEAAVLDLLVRVLPDIVGKAAEPLSGVDKMTVISADGPGSLTKSVASNVAQGLQLSSDLTGVDLPGLLAKLGGRSDPAGAAGGGSAGGSAGGSTGGKASGGKASATAVGDGAAAARQSIPIDGAGSTDRPASP</sequence>
<evidence type="ECO:0000256" key="4">
    <source>
        <dbReference type="SAM" id="Coils"/>
    </source>
</evidence>
<feature type="transmembrane region" description="Helical" evidence="6">
    <location>
        <begin position="6"/>
        <end position="23"/>
    </location>
</feature>
<dbReference type="EMBL" id="JABEND010000003">
    <property type="protein sequence ID" value="NNG35442.1"/>
    <property type="molecule type" value="Genomic_DNA"/>
</dbReference>
<comment type="caution">
    <text evidence="8">The sequence shown here is derived from an EMBL/GenBank/DDBJ whole genome shotgun (WGS) entry which is preliminary data.</text>
</comment>
<organism evidence="8 9">
    <name type="scientific">Nakamurella aerolata</name>
    <dbReference type="NCBI Taxonomy" id="1656892"/>
    <lineage>
        <taxon>Bacteria</taxon>
        <taxon>Bacillati</taxon>
        <taxon>Actinomycetota</taxon>
        <taxon>Actinomycetes</taxon>
        <taxon>Nakamurellales</taxon>
        <taxon>Nakamurellaceae</taxon>
        <taxon>Nakamurella</taxon>
    </lineage>
</organism>
<dbReference type="GO" id="GO:0005886">
    <property type="term" value="C:plasma membrane"/>
    <property type="evidence" value="ECO:0007669"/>
    <property type="project" value="TreeGrafter"/>
</dbReference>
<evidence type="ECO:0000256" key="2">
    <source>
        <dbReference type="ARBA" id="ARBA00007161"/>
    </source>
</evidence>
<keyword evidence="6" id="KW-1133">Transmembrane helix</keyword>
<dbReference type="InterPro" id="IPR031905">
    <property type="entry name" value="Flotillin_C"/>
</dbReference>
<evidence type="ECO:0000256" key="1">
    <source>
        <dbReference type="ARBA" id="ARBA00004370"/>
    </source>
</evidence>
<keyword evidence="3 6" id="KW-0472">Membrane</keyword>
<keyword evidence="9" id="KW-1185">Reference proteome</keyword>
<dbReference type="SMART" id="SM00244">
    <property type="entry name" value="PHB"/>
    <property type="match status" value="1"/>
</dbReference>
<name>A0A849AF19_9ACTN</name>
<dbReference type="GO" id="GO:0002020">
    <property type="term" value="F:protease binding"/>
    <property type="evidence" value="ECO:0007669"/>
    <property type="project" value="TreeGrafter"/>
</dbReference>
<dbReference type="AlphaFoldDB" id="A0A849AF19"/>
<feature type="compositionally biased region" description="Low complexity" evidence="5">
    <location>
        <begin position="513"/>
        <end position="528"/>
    </location>
</feature>
<reference evidence="8 9" key="1">
    <citation type="submission" date="2020-05" db="EMBL/GenBank/DDBJ databases">
        <title>Nakamurella sp. DB0629 isolated from air conditioner.</title>
        <authorList>
            <person name="Kim D.H."/>
            <person name="Kim D.-U."/>
        </authorList>
    </citation>
    <scope>NUCLEOTIDE SEQUENCE [LARGE SCALE GENOMIC DNA]</scope>
    <source>
        <strain evidence="8 9">DB0629</strain>
    </source>
</reference>
<feature type="coiled-coil region" evidence="4">
    <location>
        <begin position="220"/>
        <end position="258"/>
    </location>
</feature>
<dbReference type="Pfam" id="PF15975">
    <property type="entry name" value="Flot"/>
    <property type="match status" value="1"/>
</dbReference>
<dbReference type="SUPFAM" id="SSF117892">
    <property type="entry name" value="Band 7/SPFH domain"/>
    <property type="match status" value="1"/>
</dbReference>
<keyword evidence="4" id="KW-0175">Coiled coil</keyword>
<protein>
    <submittedName>
        <fullName evidence="8">Flotillin family protein</fullName>
    </submittedName>
</protein>
<dbReference type="InterPro" id="IPR001107">
    <property type="entry name" value="Band_7"/>
</dbReference>
<feature type="region of interest" description="Disordered" evidence="5">
    <location>
        <begin position="491"/>
        <end position="546"/>
    </location>
</feature>
<evidence type="ECO:0000256" key="5">
    <source>
        <dbReference type="SAM" id="MobiDB-lite"/>
    </source>
</evidence>
<comment type="similarity">
    <text evidence="2">Belongs to the band 7/mec-2 family. Flotillin subfamily.</text>
</comment>